<reference evidence="1 2" key="1">
    <citation type="journal article" date="2014" name="PLoS Genet.">
        <title>Phylogenetically driven sequencing of extremely halophilic archaea reveals strategies for static and dynamic osmo-response.</title>
        <authorList>
            <person name="Becker E.A."/>
            <person name="Seitzer P.M."/>
            <person name="Tritt A."/>
            <person name="Larsen D."/>
            <person name="Krusor M."/>
            <person name="Yao A.I."/>
            <person name="Wu D."/>
            <person name="Madern D."/>
            <person name="Eisen J.A."/>
            <person name="Darling A.E."/>
            <person name="Facciotti M.T."/>
        </authorList>
    </citation>
    <scope>NUCLEOTIDE SEQUENCE [LARGE SCALE GENOMIC DNA]</scope>
    <source>
        <strain evidence="1 2">JCM 14624</strain>
    </source>
</reference>
<organism evidence="1 2">
    <name type="scientific">Halovivax asiaticus JCM 14624</name>
    <dbReference type="NCBI Taxonomy" id="1227490"/>
    <lineage>
        <taxon>Archaea</taxon>
        <taxon>Methanobacteriati</taxon>
        <taxon>Methanobacteriota</taxon>
        <taxon>Stenosarchaea group</taxon>
        <taxon>Halobacteria</taxon>
        <taxon>Halobacteriales</taxon>
        <taxon>Natrialbaceae</taxon>
        <taxon>Halovivax</taxon>
    </lineage>
</organism>
<dbReference type="SFLD" id="SFLDS00005">
    <property type="entry name" value="Isoprenoid_Synthase_Type_I"/>
    <property type="match status" value="1"/>
</dbReference>
<dbReference type="SFLD" id="SFLDG01018">
    <property type="entry name" value="Squalene/Phytoene_Synthase_Lik"/>
    <property type="match status" value="1"/>
</dbReference>
<protein>
    <submittedName>
        <fullName evidence="1">Squalene/phytoene synthase</fullName>
    </submittedName>
</protein>
<dbReference type="AlphaFoldDB" id="M0BTD1"/>
<dbReference type="PATRIC" id="fig|1227490.4.peg.478"/>
<dbReference type="OrthoDB" id="192754at2157"/>
<dbReference type="Gene3D" id="1.10.600.10">
    <property type="entry name" value="Farnesyl Diphosphate Synthase"/>
    <property type="match status" value="1"/>
</dbReference>
<dbReference type="RefSeq" id="WP_007697279.1">
    <property type="nucleotide sequence ID" value="NZ_AOIQ01000006.1"/>
</dbReference>
<dbReference type="InterPro" id="IPR008949">
    <property type="entry name" value="Isoprenoid_synthase_dom_sf"/>
</dbReference>
<dbReference type="InterPro" id="IPR002060">
    <property type="entry name" value="Squ/phyt_synthse"/>
</dbReference>
<dbReference type="Proteomes" id="UP000011560">
    <property type="component" value="Unassembled WGS sequence"/>
</dbReference>
<comment type="caution">
    <text evidence="1">The sequence shown here is derived from an EMBL/GenBank/DDBJ whole genome shotgun (WGS) entry which is preliminary data.</text>
</comment>
<accession>M0BTD1</accession>
<sequence>MSSGSPSPALSSDLDWCFDAVHGVSRTFSITIDRLEEPMARQICVGYLLCRIADTIEDAGHVPPSAQSDLLTEYDRLLDPTDEYTVDQFVDAVSPWLPEPDERSADWTVVAETARVFRAFETLDDEPRELMRDPIRELVGGMAMFTERYADEGGLRLQTIDELEEYCWYAAGTVGTLITELLVRDSSPERTAELRDNARSFALLLQLVNIAKDVRSDYHEENNVYLPAEWLAEEAVAPDAVTDTDNHQEVTTVVRRVVDRAERYLDDAHRYLEILPEHRGNNLSAWAIPYLLAVGTLRELRQRSKDVVRTGDVKLAREEVYTVIQRFDTGVSRGELDELRQTMASEPLHR</sequence>
<dbReference type="SUPFAM" id="SSF48576">
    <property type="entry name" value="Terpenoid synthases"/>
    <property type="match status" value="1"/>
</dbReference>
<gene>
    <name evidence="1" type="ORF">C479_02346</name>
</gene>
<evidence type="ECO:0000313" key="2">
    <source>
        <dbReference type="Proteomes" id="UP000011560"/>
    </source>
</evidence>
<dbReference type="PANTHER" id="PTHR11626:SF2">
    <property type="entry name" value="SQUALENE SYNTHASE"/>
    <property type="match status" value="1"/>
</dbReference>
<dbReference type="Pfam" id="PF00494">
    <property type="entry name" value="SQS_PSY"/>
    <property type="match status" value="1"/>
</dbReference>
<keyword evidence="2" id="KW-1185">Reference proteome</keyword>
<dbReference type="InterPro" id="IPR044844">
    <property type="entry name" value="Trans_IPPS_euk-type"/>
</dbReference>
<dbReference type="GO" id="GO:0051996">
    <property type="term" value="F:squalene synthase [NAD(P)H] activity"/>
    <property type="evidence" value="ECO:0007669"/>
    <property type="project" value="InterPro"/>
</dbReference>
<evidence type="ECO:0000313" key="1">
    <source>
        <dbReference type="EMBL" id="ELZ13648.1"/>
    </source>
</evidence>
<proteinExistence type="predicted"/>
<dbReference type="EMBL" id="AOIQ01000006">
    <property type="protein sequence ID" value="ELZ13648.1"/>
    <property type="molecule type" value="Genomic_DNA"/>
</dbReference>
<dbReference type="GO" id="GO:0045338">
    <property type="term" value="P:farnesyl diphosphate metabolic process"/>
    <property type="evidence" value="ECO:0007669"/>
    <property type="project" value="InterPro"/>
</dbReference>
<dbReference type="PANTHER" id="PTHR11626">
    <property type="entry name" value="FARNESYL-DIPHOSPHATE FARNESYLTRANSFERASE"/>
    <property type="match status" value="1"/>
</dbReference>
<name>M0BTD1_9EURY</name>
<dbReference type="STRING" id="1227490.C479_02346"/>